<gene>
    <name evidence="8" type="ORF">GKO32_14130</name>
</gene>
<dbReference type="PANTHER" id="PTHR32196:SF72">
    <property type="entry name" value="RIBOSE IMPORT PERMEASE PROTEIN RBSC"/>
    <property type="match status" value="1"/>
</dbReference>
<reference evidence="8 9" key="1">
    <citation type="submission" date="2019-11" db="EMBL/GenBank/DDBJ databases">
        <title>Draft genome of Amycolatopsis RM579.</title>
        <authorList>
            <person name="Duangmal K."/>
            <person name="Mingma R."/>
        </authorList>
    </citation>
    <scope>NUCLEOTIDE SEQUENCE [LARGE SCALE GENOMIC DNA]</scope>
    <source>
        <strain evidence="8 9">RM579</strain>
    </source>
</reference>
<keyword evidence="5 7" id="KW-0472">Membrane</keyword>
<evidence type="ECO:0000256" key="1">
    <source>
        <dbReference type="ARBA" id="ARBA00004651"/>
    </source>
</evidence>
<keyword evidence="3 7" id="KW-0812">Transmembrane</keyword>
<name>A0A6N7Z4B8_9PSEU</name>
<evidence type="ECO:0000256" key="7">
    <source>
        <dbReference type="SAM" id="Phobius"/>
    </source>
</evidence>
<evidence type="ECO:0000256" key="2">
    <source>
        <dbReference type="ARBA" id="ARBA00022475"/>
    </source>
</evidence>
<sequence length="351" mass="34989">MDGGGAGARGHAQRQLATRATERRGTAMTEISYAVPVAGRTGTARALSRWAMPVVFVVLVAVATATTPAFLTFDNLRGVLINTSVTGIAAVGMTTITLSGNLFSLGMGQSAMLASILFMSVAAHGGSLVVGALLALAALVVIGLAQSLAVAAGLNPVVTTLAAGALIYGVVAAVTGGAVVSAPTSSAGVLAATTLLAIPLPVWVFVVFTGLVWLFAERTVPGRRLVLVGANRQTAVTSGISVRSATAWAFAIMSIGLAVAGVFSASQLGQVTVNNLSDLTVDAVAAVLVGGTAVSGGEGSPVRSAAGALVIVVLQNVLLLHGLTTGVRVLGEGILIVAVVAVLHLARRWAS</sequence>
<feature type="transmembrane region" description="Helical" evidence="7">
    <location>
        <begin position="79"/>
        <end position="98"/>
    </location>
</feature>
<protein>
    <recommendedName>
        <fullName evidence="10">ABC transporter permease</fullName>
    </recommendedName>
</protein>
<feature type="region of interest" description="Disordered" evidence="6">
    <location>
        <begin position="1"/>
        <end position="23"/>
    </location>
</feature>
<evidence type="ECO:0008006" key="10">
    <source>
        <dbReference type="Google" id="ProtNLM"/>
    </source>
</evidence>
<dbReference type="CDD" id="cd06579">
    <property type="entry name" value="TM_PBP1_transp_AraH_like"/>
    <property type="match status" value="1"/>
</dbReference>
<organism evidence="8 9">
    <name type="scientific">Amycolatopsis pithecellobii</name>
    <dbReference type="NCBI Taxonomy" id="664692"/>
    <lineage>
        <taxon>Bacteria</taxon>
        <taxon>Bacillati</taxon>
        <taxon>Actinomycetota</taxon>
        <taxon>Actinomycetes</taxon>
        <taxon>Pseudonocardiales</taxon>
        <taxon>Pseudonocardiaceae</taxon>
        <taxon>Amycolatopsis</taxon>
    </lineage>
</organism>
<keyword evidence="4 7" id="KW-1133">Transmembrane helix</keyword>
<dbReference type="PANTHER" id="PTHR32196">
    <property type="entry name" value="ABC TRANSPORTER PERMEASE PROTEIN YPHD-RELATED-RELATED"/>
    <property type="match status" value="1"/>
</dbReference>
<dbReference type="EMBL" id="WMBA01000018">
    <property type="protein sequence ID" value="MTD55110.1"/>
    <property type="molecule type" value="Genomic_DNA"/>
</dbReference>
<evidence type="ECO:0000256" key="5">
    <source>
        <dbReference type="ARBA" id="ARBA00023136"/>
    </source>
</evidence>
<feature type="transmembrane region" description="Helical" evidence="7">
    <location>
        <begin position="329"/>
        <end position="346"/>
    </location>
</feature>
<dbReference type="GO" id="GO:0005886">
    <property type="term" value="C:plasma membrane"/>
    <property type="evidence" value="ECO:0007669"/>
    <property type="project" value="UniProtKB-SubCell"/>
</dbReference>
<dbReference type="GO" id="GO:0022857">
    <property type="term" value="F:transmembrane transporter activity"/>
    <property type="evidence" value="ECO:0007669"/>
    <property type="project" value="InterPro"/>
</dbReference>
<evidence type="ECO:0000256" key="3">
    <source>
        <dbReference type="ARBA" id="ARBA00022692"/>
    </source>
</evidence>
<feature type="transmembrane region" description="Helical" evidence="7">
    <location>
        <begin position="188"/>
        <end position="215"/>
    </location>
</feature>
<evidence type="ECO:0000256" key="6">
    <source>
        <dbReference type="SAM" id="MobiDB-lite"/>
    </source>
</evidence>
<evidence type="ECO:0000256" key="4">
    <source>
        <dbReference type="ARBA" id="ARBA00022989"/>
    </source>
</evidence>
<proteinExistence type="predicted"/>
<evidence type="ECO:0000313" key="8">
    <source>
        <dbReference type="EMBL" id="MTD55110.1"/>
    </source>
</evidence>
<comment type="caution">
    <text evidence="8">The sequence shown here is derived from an EMBL/GenBank/DDBJ whole genome shotgun (WGS) entry which is preliminary data.</text>
</comment>
<dbReference type="Proteomes" id="UP000440096">
    <property type="component" value="Unassembled WGS sequence"/>
</dbReference>
<feature type="transmembrane region" description="Helical" evidence="7">
    <location>
        <begin position="161"/>
        <end position="182"/>
    </location>
</feature>
<dbReference type="OrthoDB" id="9808136at2"/>
<feature type="transmembrane region" description="Helical" evidence="7">
    <location>
        <begin position="129"/>
        <end position="154"/>
    </location>
</feature>
<keyword evidence="9" id="KW-1185">Reference proteome</keyword>
<dbReference type="AlphaFoldDB" id="A0A6N7Z4B8"/>
<keyword evidence="2" id="KW-1003">Cell membrane</keyword>
<accession>A0A6N7Z4B8</accession>
<dbReference type="Pfam" id="PF02653">
    <property type="entry name" value="BPD_transp_2"/>
    <property type="match status" value="1"/>
</dbReference>
<feature type="transmembrane region" description="Helical" evidence="7">
    <location>
        <begin position="247"/>
        <end position="267"/>
    </location>
</feature>
<evidence type="ECO:0000313" key="9">
    <source>
        <dbReference type="Proteomes" id="UP000440096"/>
    </source>
</evidence>
<feature type="transmembrane region" description="Helical" evidence="7">
    <location>
        <begin position="50"/>
        <end position="73"/>
    </location>
</feature>
<dbReference type="InterPro" id="IPR001851">
    <property type="entry name" value="ABC_transp_permease"/>
</dbReference>
<comment type="subcellular location">
    <subcellularLocation>
        <location evidence="1">Cell membrane</location>
        <topology evidence="1">Multi-pass membrane protein</topology>
    </subcellularLocation>
</comment>